<accession>A0ABW4T8M9</accession>
<comment type="similarity">
    <text evidence="3">Belongs to the glycosyl hydrolase 130 family.</text>
</comment>
<protein>
    <submittedName>
        <fullName evidence="5">Glycoside hydrolase family 130 protein</fullName>
    </submittedName>
</protein>
<dbReference type="PANTHER" id="PTHR34106">
    <property type="entry name" value="GLYCOSIDASE"/>
    <property type="match status" value="1"/>
</dbReference>
<dbReference type="SUPFAM" id="SSF75005">
    <property type="entry name" value="Arabinanase/levansucrase/invertase"/>
    <property type="match status" value="1"/>
</dbReference>
<dbReference type="PIRSF" id="PIRSF016202">
    <property type="entry name" value="PH1107"/>
    <property type="match status" value="1"/>
</dbReference>
<dbReference type="Pfam" id="PF04041">
    <property type="entry name" value="Glyco_hydro_130"/>
    <property type="match status" value="1"/>
</dbReference>
<reference evidence="6" key="1">
    <citation type="journal article" date="2019" name="Int. J. Syst. Evol. Microbiol.">
        <title>The Global Catalogue of Microorganisms (GCM) 10K type strain sequencing project: providing services to taxonomists for standard genome sequencing and annotation.</title>
        <authorList>
            <consortium name="The Broad Institute Genomics Platform"/>
            <consortium name="The Broad Institute Genome Sequencing Center for Infectious Disease"/>
            <person name="Wu L."/>
            <person name="Ma J."/>
        </authorList>
    </citation>
    <scope>NUCLEOTIDE SEQUENCE [LARGE SCALE GENOMIC DNA]</scope>
    <source>
        <strain evidence="6">ICMP 6774ER</strain>
    </source>
</reference>
<proteinExistence type="inferred from homology"/>
<dbReference type="EMBL" id="JBHUFV010000061">
    <property type="protein sequence ID" value="MFD1938300.1"/>
    <property type="molecule type" value="Genomic_DNA"/>
</dbReference>
<dbReference type="Proteomes" id="UP001597368">
    <property type="component" value="Unassembled WGS sequence"/>
</dbReference>
<organism evidence="5 6">
    <name type="scientific">Nonomuraea mangrovi</name>
    <dbReference type="NCBI Taxonomy" id="2316207"/>
    <lineage>
        <taxon>Bacteria</taxon>
        <taxon>Bacillati</taxon>
        <taxon>Actinomycetota</taxon>
        <taxon>Actinomycetes</taxon>
        <taxon>Streptosporangiales</taxon>
        <taxon>Streptosporangiaceae</taxon>
        <taxon>Nonomuraea</taxon>
    </lineage>
</organism>
<dbReference type="RefSeq" id="WP_379580218.1">
    <property type="nucleotide sequence ID" value="NZ_JBHUFV010000061.1"/>
</dbReference>
<dbReference type="CDD" id="cd18610">
    <property type="entry name" value="GH130_BT3780-like"/>
    <property type="match status" value="1"/>
</dbReference>
<evidence type="ECO:0000256" key="1">
    <source>
        <dbReference type="ARBA" id="ARBA00022676"/>
    </source>
</evidence>
<evidence type="ECO:0000256" key="3">
    <source>
        <dbReference type="ARBA" id="ARBA00024356"/>
    </source>
</evidence>
<sequence>MTASFPLGPFEPHPANPVLRPRGDGWESANVYNPAAIVVGDRVALLYRAHAADRVSRIGLAWSEDGVRFDREDDPVLVPEHDYERAGCEDPRVALVGGTYYLTYTGFDGTRAQLCLATSPDLRSWTKHGPLFPGFNTWKTLPYGPDQPWSKAGVIHDEPIGGRYWMWFGEGTVHAATSTDLLRWTPVADDEHPMHAPTPGQWDATLVEIGAPPVPTPDGLLVFLTNGATASSPKDVDYRCGQIAVSLADPATVVARTPEPWLRPTTYEDTHGLVANVTFVEGLVHFEGRWLAYYGQSDTTVAVAVCDPRTAPRRKAHGEPPAPTDPVTPLPRADRGRPRRHGGPPGRPGGHALLPEAEDPPPRPGSARRDDHS</sequence>
<keyword evidence="1" id="KW-0328">Glycosyltransferase</keyword>
<dbReference type="InterPro" id="IPR023296">
    <property type="entry name" value="Glyco_hydro_beta-prop_sf"/>
</dbReference>
<evidence type="ECO:0000256" key="4">
    <source>
        <dbReference type="SAM" id="MobiDB-lite"/>
    </source>
</evidence>
<feature type="compositionally biased region" description="Pro residues" evidence="4">
    <location>
        <begin position="320"/>
        <end position="329"/>
    </location>
</feature>
<dbReference type="InterPro" id="IPR007184">
    <property type="entry name" value="Mannoside_phosphorylase"/>
</dbReference>
<feature type="region of interest" description="Disordered" evidence="4">
    <location>
        <begin position="311"/>
        <end position="373"/>
    </location>
</feature>
<evidence type="ECO:0000313" key="5">
    <source>
        <dbReference type="EMBL" id="MFD1938300.1"/>
    </source>
</evidence>
<dbReference type="PANTHER" id="PTHR34106:SF5">
    <property type="entry name" value="GLYCOSIDASE"/>
    <property type="match status" value="1"/>
</dbReference>
<evidence type="ECO:0000256" key="2">
    <source>
        <dbReference type="ARBA" id="ARBA00022679"/>
    </source>
</evidence>
<keyword evidence="5" id="KW-0378">Hydrolase</keyword>
<keyword evidence="2" id="KW-0808">Transferase</keyword>
<evidence type="ECO:0000313" key="6">
    <source>
        <dbReference type="Proteomes" id="UP001597368"/>
    </source>
</evidence>
<dbReference type="Gene3D" id="2.115.10.20">
    <property type="entry name" value="Glycosyl hydrolase domain, family 43"/>
    <property type="match status" value="1"/>
</dbReference>
<name>A0ABW4T8M9_9ACTN</name>
<gene>
    <name evidence="5" type="ORF">ACFSKW_43170</name>
</gene>
<comment type="caution">
    <text evidence="5">The sequence shown here is derived from an EMBL/GenBank/DDBJ whole genome shotgun (WGS) entry which is preliminary data.</text>
</comment>
<keyword evidence="6" id="KW-1185">Reference proteome</keyword>
<dbReference type="GO" id="GO:0016787">
    <property type="term" value="F:hydrolase activity"/>
    <property type="evidence" value="ECO:0007669"/>
    <property type="project" value="UniProtKB-KW"/>
</dbReference>